<dbReference type="EC" id="2.1.1.144" evidence="5"/>
<dbReference type="Pfam" id="PF13649">
    <property type="entry name" value="Methyltransf_25"/>
    <property type="match status" value="1"/>
</dbReference>
<dbReference type="PANTHER" id="PTHR43861">
    <property type="entry name" value="TRANS-ACONITATE 2-METHYLTRANSFERASE-RELATED"/>
    <property type="match status" value="1"/>
</dbReference>
<protein>
    <recommendedName>
        <fullName evidence="5">Trans-aconitate 2-methyltransferase</fullName>
        <ecNumber evidence="5">2.1.1.144</ecNumber>
    </recommendedName>
</protein>
<dbReference type="GeneID" id="97395249"/>
<dbReference type="CDD" id="cd02440">
    <property type="entry name" value="AdoMet_MTases"/>
    <property type="match status" value="1"/>
</dbReference>
<dbReference type="GO" id="GO:0032259">
    <property type="term" value="P:methylation"/>
    <property type="evidence" value="ECO:0007669"/>
    <property type="project" value="UniProtKB-KW"/>
</dbReference>
<dbReference type="HAMAP" id="MF_00560">
    <property type="entry name" value="Tran_acon_Me_trans"/>
    <property type="match status" value="1"/>
</dbReference>
<feature type="domain" description="Methyltransferase" evidence="6">
    <location>
        <begin position="36"/>
        <end position="124"/>
    </location>
</feature>
<sequence>MADWNPSLYLQFGAERTRPAAELLARIAHHPVALAVDLGCGPGNSTALLRHAWPEATIIGVDNSPAMLEEAAQRLPDCRFVEGDIAGFRPERPADVIYANASLQWLTDHQRLFPHLVSNLAENGVLAVQMPVNWQEPSHVLMREVAEELGYPASGRPPLPDVPEYYDMLTACGCEVDIWRTTYFHPLASHQAIIEWLQSTGLRPFLQPLDEPQRQAFLERYLARLKQHYPLQCNEKVLLLFPRLFIVARR</sequence>
<comment type="function">
    <text evidence="5">Catalyzes the S-adenosylmethionine monomethyl esterification of trans-aconitate.</text>
</comment>
<keyword evidence="3 5" id="KW-0808">Transferase</keyword>
<keyword evidence="2 5" id="KW-0489">Methyltransferase</keyword>
<dbReference type="NCBIfam" id="NF002463">
    <property type="entry name" value="PRK01683.1"/>
    <property type="match status" value="1"/>
</dbReference>
<keyword evidence="4 5" id="KW-0949">S-adenosyl-L-methionine</keyword>
<evidence type="ECO:0000256" key="1">
    <source>
        <dbReference type="ARBA" id="ARBA00022490"/>
    </source>
</evidence>
<dbReference type="SUPFAM" id="SSF53335">
    <property type="entry name" value="S-adenosyl-L-methionine-dependent methyltransferases"/>
    <property type="match status" value="1"/>
</dbReference>
<keyword evidence="8" id="KW-1185">Reference proteome</keyword>
<evidence type="ECO:0000313" key="7">
    <source>
        <dbReference type="EMBL" id="MEM0624717.1"/>
    </source>
</evidence>
<dbReference type="GO" id="GO:0030798">
    <property type="term" value="F:trans-aconitate 2-methyltransferase activity"/>
    <property type="evidence" value="ECO:0007669"/>
    <property type="project" value="UniProtKB-EC"/>
</dbReference>
<gene>
    <name evidence="5 7" type="primary">tam</name>
    <name evidence="7" type="ORF">AAFL32_12590</name>
</gene>
<comment type="catalytic activity">
    <reaction evidence="5">
        <text>trans-aconitate + S-adenosyl-L-methionine = (E)-3-(methoxycarbonyl)pent-2-enedioate + S-adenosyl-L-homocysteine</text>
        <dbReference type="Rhea" id="RHEA:14969"/>
        <dbReference type="ChEBI" id="CHEBI:15708"/>
        <dbReference type="ChEBI" id="CHEBI:57470"/>
        <dbReference type="ChEBI" id="CHEBI:57856"/>
        <dbReference type="ChEBI" id="CHEBI:59789"/>
        <dbReference type="EC" id="2.1.1.144"/>
    </reaction>
</comment>
<comment type="caution">
    <text evidence="7">The sequence shown here is derived from an EMBL/GenBank/DDBJ whole genome shotgun (WGS) entry which is preliminary data.</text>
</comment>
<dbReference type="InterPro" id="IPR041698">
    <property type="entry name" value="Methyltransf_25"/>
</dbReference>
<evidence type="ECO:0000256" key="3">
    <source>
        <dbReference type="ARBA" id="ARBA00022679"/>
    </source>
</evidence>
<organism evidence="7 8">
    <name type="scientific">Klebsiella grimontii</name>
    <dbReference type="NCBI Taxonomy" id="2058152"/>
    <lineage>
        <taxon>Bacteria</taxon>
        <taxon>Pseudomonadati</taxon>
        <taxon>Pseudomonadota</taxon>
        <taxon>Gammaproteobacteria</taxon>
        <taxon>Enterobacterales</taxon>
        <taxon>Enterobacteriaceae</taxon>
        <taxon>Klebsiella/Raoultella group</taxon>
        <taxon>Klebsiella</taxon>
    </lineage>
</organism>
<evidence type="ECO:0000256" key="5">
    <source>
        <dbReference type="HAMAP-Rule" id="MF_00560"/>
    </source>
</evidence>
<dbReference type="RefSeq" id="WP_024358073.1">
    <property type="nucleotide sequence ID" value="NZ_CABGKG010000001.1"/>
</dbReference>
<evidence type="ECO:0000313" key="8">
    <source>
        <dbReference type="Proteomes" id="UP001458070"/>
    </source>
</evidence>
<dbReference type="InterPro" id="IPR029063">
    <property type="entry name" value="SAM-dependent_MTases_sf"/>
</dbReference>
<reference evidence="7 8" key="1">
    <citation type="submission" date="2024-04" db="EMBL/GenBank/DDBJ databases">
        <title>Draft genome assemblies of urinary isolates.</title>
        <authorList>
            <person name="Appleberry H."/>
            <person name="Kula A."/>
            <person name="Wolfe A.J."/>
            <person name="Putonti C."/>
        </authorList>
    </citation>
    <scope>NUCLEOTIDE SEQUENCE [LARGE SCALE GENOMIC DNA]</scope>
    <source>
        <strain evidence="7 8">UMB12529</strain>
    </source>
</reference>
<dbReference type="Proteomes" id="UP001458070">
    <property type="component" value="Unassembled WGS sequence"/>
</dbReference>
<dbReference type="Gene3D" id="3.40.50.150">
    <property type="entry name" value="Vaccinia Virus protein VP39"/>
    <property type="match status" value="1"/>
</dbReference>
<evidence type="ECO:0000259" key="6">
    <source>
        <dbReference type="Pfam" id="PF13649"/>
    </source>
</evidence>
<evidence type="ECO:0000256" key="4">
    <source>
        <dbReference type="ARBA" id="ARBA00022691"/>
    </source>
</evidence>
<keyword evidence="1 5" id="KW-0963">Cytoplasm</keyword>
<dbReference type="PANTHER" id="PTHR43861:SF1">
    <property type="entry name" value="TRANS-ACONITATE 2-METHYLTRANSFERASE"/>
    <property type="match status" value="1"/>
</dbReference>
<comment type="similarity">
    <text evidence="5">Belongs to the methyltransferase superfamily. Tam family.</text>
</comment>
<dbReference type="EMBL" id="JBCGEM010000008">
    <property type="protein sequence ID" value="MEM0624717.1"/>
    <property type="molecule type" value="Genomic_DNA"/>
</dbReference>
<dbReference type="InterPro" id="IPR023149">
    <property type="entry name" value="Trans_acon_MeTrfase_C"/>
</dbReference>
<comment type="subcellular location">
    <subcellularLocation>
        <location evidence="5">Cytoplasm</location>
    </subcellularLocation>
</comment>
<proteinExistence type="inferred from homology"/>
<evidence type="ECO:0000256" key="2">
    <source>
        <dbReference type="ARBA" id="ARBA00022603"/>
    </source>
</evidence>
<name>A0ABU9P472_9ENTR</name>
<accession>A0ABU9P472</accession>
<dbReference type="Gene3D" id="1.10.150.290">
    <property type="entry name" value="S-adenosyl-L-methionine-dependent methyltransferases"/>
    <property type="match status" value="1"/>
</dbReference>
<dbReference type="InterPro" id="IPR023506">
    <property type="entry name" value="Trans-aconitate_MeTrfase"/>
</dbReference>